<dbReference type="EMBL" id="BNAU01000004">
    <property type="protein sequence ID" value="GHF02558.1"/>
    <property type="molecule type" value="Genomic_DNA"/>
</dbReference>
<evidence type="ECO:0000313" key="1">
    <source>
        <dbReference type="EMBL" id="GHF02558.1"/>
    </source>
</evidence>
<sequence>MTGTRRGVAVAGTCNWRRWSPPAGGPDGWHPSVVVVLLLAVRPVHLVVHP</sequence>
<dbReference type="RefSeq" id="WP_191246071.1">
    <property type="nucleotide sequence ID" value="NZ_BNAU01000004.1"/>
</dbReference>
<organism evidence="1 2">
    <name type="scientific">Amycolatopsis deserti</name>
    <dbReference type="NCBI Taxonomy" id="185696"/>
    <lineage>
        <taxon>Bacteria</taxon>
        <taxon>Bacillati</taxon>
        <taxon>Actinomycetota</taxon>
        <taxon>Actinomycetes</taxon>
        <taxon>Pseudonocardiales</taxon>
        <taxon>Pseudonocardiaceae</taxon>
        <taxon>Amycolatopsis</taxon>
    </lineage>
</organism>
<evidence type="ECO:0000313" key="2">
    <source>
        <dbReference type="Proteomes" id="UP000605897"/>
    </source>
</evidence>
<name>A0ABQ3J755_9PSEU</name>
<comment type="caution">
    <text evidence="1">The sequence shown here is derived from an EMBL/GenBank/DDBJ whole genome shotgun (WGS) entry which is preliminary data.</text>
</comment>
<proteinExistence type="predicted"/>
<reference evidence="2" key="1">
    <citation type="journal article" date="2019" name="Int. J. Syst. Evol. Microbiol.">
        <title>The Global Catalogue of Microorganisms (GCM) 10K type strain sequencing project: providing services to taxonomists for standard genome sequencing and annotation.</title>
        <authorList>
            <consortium name="The Broad Institute Genomics Platform"/>
            <consortium name="The Broad Institute Genome Sequencing Center for Infectious Disease"/>
            <person name="Wu L."/>
            <person name="Ma J."/>
        </authorList>
    </citation>
    <scope>NUCLEOTIDE SEQUENCE [LARGE SCALE GENOMIC DNA]</scope>
    <source>
        <strain evidence="2">CGMCC 4.7677</strain>
    </source>
</reference>
<accession>A0ABQ3J755</accession>
<protein>
    <submittedName>
        <fullName evidence="1">Uncharacterized protein</fullName>
    </submittedName>
</protein>
<dbReference type="Proteomes" id="UP000605897">
    <property type="component" value="Unassembled WGS sequence"/>
</dbReference>
<gene>
    <name evidence="1" type="ORF">GCM10017786_39910</name>
</gene>
<keyword evidence="2" id="KW-1185">Reference proteome</keyword>